<name>A0A212J4W3_9BACT</name>
<feature type="chain" id="PRO_5012126073" description="Outer membrane protein beta-barrel domain-containing protein" evidence="2">
    <location>
        <begin position="20"/>
        <end position="156"/>
    </location>
</feature>
<dbReference type="RefSeq" id="WP_296938999.1">
    <property type="nucleotide sequence ID" value="NZ_LT599032.1"/>
</dbReference>
<dbReference type="AlphaFoldDB" id="A0A212J4W3"/>
<feature type="domain" description="Outer membrane protein beta-barrel" evidence="3">
    <location>
        <begin position="10"/>
        <end position="156"/>
    </location>
</feature>
<dbReference type="Pfam" id="PF13505">
    <property type="entry name" value="OMP_b-brl"/>
    <property type="match status" value="1"/>
</dbReference>
<keyword evidence="1 2" id="KW-0732">Signal</keyword>
<evidence type="ECO:0000313" key="4">
    <source>
        <dbReference type="EMBL" id="SBV94480.1"/>
    </source>
</evidence>
<organism evidence="4">
    <name type="scientific">uncultured Dysgonomonas sp</name>
    <dbReference type="NCBI Taxonomy" id="206096"/>
    <lineage>
        <taxon>Bacteria</taxon>
        <taxon>Pseudomonadati</taxon>
        <taxon>Bacteroidota</taxon>
        <taxon>Bacteroidia</taxon>
        <taxon>Bacteroidales</taxon>
        <taxon>Dysgonomonadaceae</taxon>
        <taxon>Dysgonomonas</taxon>
        <taxon>environmental samples</taxon>
    </lineage>
</organism>
<sequence>MKKLLLVLVLAGLSIGAFSQSGSKSVLVKAGYQTDYERFGLGVEGRYSITNNLRLAPDFTFYFPNNHLTGLDFNANIHYVFPIQSGFSLYPLAGVAMVNNRLSIGGYSDSSTDFGVNIGAGGSFDIGNNGYLNVEFKYSFQDVDNANIMLGYGVRF</sequence>
<dbReference type="EMBL" id="FLUM01000001">
    <property type="protein sequence ID" value="SBV94480.1"/>
    <property type="molecule type" value="Genomic_DNA"/>
</dbReference>
<gene>
    <name evidence="4" type="ORF">KL86DYS1_11145</name>
</gene>
<dbReference type="InterPro" id="IPR027385">
    <property type="entry name" value="Beta-barrel_OMP"/>
</dbReference>
<accession>A0A212J4W3</accession>
<evidence type="ECO:0000256" key="1">
    <source>
        <dbReference type="ARBA" id="ARBA00022729"/>
    </source>
</evidence>
<protein>
    <recommendedName>
        <fullName evidence="3">Outer membrane protein beta-barrel domain-containing protein</fullName>
    </recommendedName>
</protein>
<dbReference type="InterPro" id="IPR011250">
    <property type="entry name" value="OMP/PagP_B-barrel"/>
</dbReference>
<dbReference type="SUPFAM" id="SSF56925">
    <property type="entry name" value="OMPA-like"/>
    <property type="match status" value="1"/>
</dbReference>
<evidence type="ECO:0000256" key="2">
    <source>
        <dbReference type="SAM" id="SignalP"/>
    </source>
</evidence>
<feature type="signal peptide" evidence="2">
    <location>
        <begin position="1"/>
        <end position="19"/>
    </location>
</feature>
<dbReference type="Gene3D" id="2.40.160.20">
    <property type="match status" value="1"/>
</dbReference>
<reference evidence="4" key="1">
    <citation type="submission" date="2016-04" db="EMBL/GenBank/DDBJ databases">
        <authorList>
            <person name="Evans L.H."/>
            <person name="Alamgir A."/>
            <person name="Owens N."/>
            <person name="Weber N.D."/>
            <person name="Virtaneva K."/>
            <person name="Barbian K."/>
            <person name="Babar A."/>
            <person name="Rosenke K."/>
        </authorList>
    </citation>
    <scope>NUCLEOTIDE SEQUENCE</scope>
    <source>
        <strain evidence="4">86-1</strain>
    </source>
</reference>
<proteinExistence type="predicted"/>
<evidence type="ECO:0000259" key="3">
    <source>
        <dbReference type="Pfam" id="PF13505"/>
    </source>
</evidence>